<keyword evidence="10" id="KW-0732">Signal</keyword>
<feature type="transmembrane region" description="Helical" evidence="9">
    <location>
        <begin position="978"/>
        <end position="999"/>
    </location>
</feature>
<dbReference type="SUPFAM" id="SSF53822">
    <property type="entry name" value="Periplasmic binding protein-like I"/>
    <property type="match status" value="1"/>
</dbReference>
<evidence type="ECO:0000256" key="4">
    <source>
        <dbReference type="ARBA" id="ARBA00023040"/>
    </source>
</evidence>
<dbReference type="GO" id="GO:0038039">
    <property type="term" value="C:G protein-coupled receptor heterodimeric complex"/>
    <property type="evidence" value="ECO:0007669"/>
    <property type="project" value="TreeGrafter"/>
</dbReference>
<dbReference type="PANTHER" id="PTHR10519">
    <property type="entry name" value="GABA-B RECEPTOR"/>
    <property type="match status" value="1"/>
</dbReference>
<feature type="transmembrane region" description="Helical" evidence="9">
    <location>
        <begin position="1035"/>
        <end position="1056"/>
    </location>
</feature>
<feature type="transmembrane region" description="Helical" evidence="9">
    <location>
        <begin position="756"/>
        <end position="777"/>
    </location>
</feature>
<accession>A0AAU9K7C5</accession>
<evidence type="ECO:0000256" key="8">
    <source>
        <dbReference type="ARBA" id="ARBA00023224"/>
    </source>
</evidence>
<evidence type="ECO:0000256" key="2">
    <source>
        <dbReference type="ARBA" id="ARBA00022692"/>
    </source>
</evidence>
<feature type="domain" description="Receptor ligand binding region" evidence="11">
    <location>
        <begin position="353"/>
        <end position="677"/>
    </location>
</feature>
<evidence type="ECO:0000256" key="5">
    <source>
        <dbReference type="ARBA" id="ARBA00023136"/>
    </source>
</evidence>
<dbReference type="InterPro" id="IPR002455">
    <property type="entry name" value="GPCR3_GABA-B"/>
</dbReference>
<evidence type="ECO:0000256" key="1">
    <source>
        <dbReference type="ARBA" id="ARBA00004370"/>
    </source>
</evidence>
<proteinExistence type="predicted"/>
<comment type="subcellular location">
    <subcellularLocation>
        <location evidence="1">Membrane</location>
    </subcellularLocation>
</comment>
<feature type="signal peptide" evidence="10">
    <location>
        <begin position="1"/>
        <end position="16"/>
    </location>
</feature>
<evidence type="ECO:0000256" key="3">
    <source>
        <dbReference type="ARBA" id="ARBA00022989"/>
    </source>
</evidence>
<dbReference type="AlphaFoldDB" id="A0AAU9K7C5"/>
<feature type="chain" id="PRO_5043942017" description="Receptor ligand binding region domain-containing protein" evidence="10">
    <location>
        <begin position="17"/>
        <end position="1128"/>
    </location>
</feature>
<evidence type="ECO:0000256" key="7">
    <source>
        <dbReference type="ARBA" id="ARBA00023180"/>
    </source>
</evidence>
<keyword evidence="4" id="KW-0297">G-protein coupled receptor</keyword>
<protein>
    <recommendedName>
        <fullName evidence="11">Receptor ligand binding region domain-containing protein</fullName>
    </recommendedName>
</protein>
<dbReference type="PANTHER" id="PTHR10519:SF20">
    <property type="entry name" value="G-PROTEIN COUPLED RECEPTOR 156-RELATED"/>
    <property type="match status" value="1"/>
</dbReference>
<dbReference type="GO" id="GO:0004965">
    <property type="term" value="F:G protein-coupled GABA receptor activity"/>
    <property type="evidence" value="ECO:0007669"/>
    <property type="project" value="InterPro"/>
</dbReference>
<keyword evidence="13" id="KW-1185">Reference proteome</keyword>
<keyword evidence="2 9" id="KW-0812">Transmembrane</keyword>
<feature type="transmembrane region" description="Helical" evidence="9">
    <location>
        <begin position="847"/>
        <end position="871"/>
    </location>
</feature>
<feature type="transmembrane region" description="Helical" evidence="9">
    <location>
        <begin position="942"/>
        <end position="966"/>
    </location>
</feature>
<dbReference type="EMBL" id="CAJZBQ010000057">
    <property type="protein sequence ID" value="CAG9334102.1"/>
    <property type="molecule type" value="Genomic_DNA"/>
</dbReference>
<keyword evidence="7" id="KW-0325">Glycoprotein</keyword>
<keyword evidence="6" id="KW-0675">Receptor</keyword>
<evidence type="ECO:0000313" key="12">
    <source>
        <dbReference type="EMBL" id="CAG9334102.1"/>
    </source>
</evidence>
<dbReference type="Pfam" id="PF01094">
    <property type="entry name" value="ANF_receptor"/>
    <property type="match status" value="1"/>
</dbReference>
<evidence type="ECO:0000256" key="10">
    <source>
        <dbReference type="SAM" id="SignalP"/>
    </source>
</evidence>
<evidence type="ECO:0000313" key="13">
    <source>
        <dbReference type="Proteomes" id="UP001162131"/>
    </source>
</evidence>
<dbReference type="GO" id="GO:0007214">
    <property type="term" value="P:gamma-aminobutyric acid signaling pathway"/>
    <property type="evidence" value="ECO:0007669"/>
    <property type="project" value="TreeGrafter"/>
</dbReference>
<organism evidence="12 13">
    <name type="scientific">Blepharisma stoltei</name>
    <dbReference type="NCBI Taxonomy" id="1481888"/>
    <lineage>
        <taxon>Eukaryota</taxon>
        <taxon>Sar</taxon>
        <taxon>Alveolata</taxon>
        <taxon>Ciliophora</taxon>
        <taxon>Postciliodesmatophora</taxon>
        <taxon>Heterotrichea</taxon>
        <taxon>Heterotrichida</taxon>
        <taxon>Blepharismidae</taxon>
        <taxon>Blepharisma</taxon>
    </lineage>
</organism>
<comment type="caution">
    <text evidence="12">The sequence shown here is derived from an EMBL/GenBank/DDBJ whole genome shotgun (WGS) entry which is preliminary data.</text>
</comment>
<feature type="transmembrane region" description="Helical" evidence="9">
    <location>
        <begin position="892"/>
        <end position="914"/>
    </location>
</feature>
<feature type="transmembrane region" description="Helical" evidence="9">
    <location>
        <begin position="1005"/>
        <end position="1023"/>
    </location>
</feature>
<gene>
    <name evidence="12" type="ORF">BSTOLATCC_MIC59903</name>
</gene>
<name>A0AAU9K7C5_9CILI</name>
<dbReference type="Gene3D" id="3.40.50.2300">
    <property type="match status" value="4"/>
</dbReference>
<sequence>MLFQFFLFTCLKLSNPLELLLVYSNSSANIISSLVTDIKANILSLPSIELSTCEISLLEGEIAARQNLFAVFDISSNLTSQFDVSKLCEKNFLIHFQVSENLLYLHKWTFSLTSSKKNKYDAFITVLKYFNWTAGIALSSVESYSNSQLALKNYSENIELFSVSSNTFITDFIQKELMKLGSSLFFVLTNKENSIEIQESLKSSKMLTNGTGILLFGESSYGSNTNGALAIVEKNKEAVDSYEKYLVAAISEMISFISSSTSLDNALILLSKKCPNHYCSNEFSIINIQENQSKIVGSIFDRKIELNSTIIFPGDTSVIPVSQKKILYFSANDGTTNPGTDPFPLVDLYKRGLTLAINDINSGIDILKNFQLNLNHFDCGANVYNATFCYNCLNKDKDKLGLVHMVNAGSPVAYGSIATLAKLNITIPLVGATNLDPGLSNSTKFPFYTRLILPSTIILSQFPLLLKVMGWNNIGIIYQDDSTGINSYNTICKAAEIQNIKIVNKLVSIPPLLTREQIKNYTYVFQEIIDTNVRLIVLVVNSPLIDYIAETFYDLGMRKGDIIFFSANLVWLTSVANNDDYAYKRLEVAVPLINMFQSLFLGEKGKKIHDILYTSYGNIEPNTYACLYYDAGYLIGSALDWTINKGNDYTNPYTLQDAIRDVKFIGCSGKVYMQKGSNDVQLSSFRIQSNFYNSTTKKLMIYQNGLLTPTGSKILSIETPIVYADGTTNKPTDFRILRTNCAFDDKLKQTFDKGRALAFGICFFDAAVTIIITFFIWKNWWNTEIEDLIKKEEFSISDFMVGATILVEFFQYLSQGPNIRPLNSVLANIGDAVSLDLKSFIKLENGVFWWVAGIIIALCFLWCIFCIVLFWRLDEKFSHIWIFRTLGLLADYSMPILGNLCFIPFISILLEIFVCDHSIGNKFTDSYLSADCYQFCWQGNHITFAVLSAFSLICYEPFAVFCRPLWQEFQHSLHVKSLPLYLMVKTVIQVIIIVLNKTLKKSSHVVHGFVFSFILLLYEVFLMRFKAYNYGRFNWWHQLSIIAVTWVSFLSTINFLISESDFPWVVLIFSGWGIIILIGFAVQKKKYPNLLYRKEKDTSTLFKFAFTFGKKSRSHLSKIKPQELDFIK</sequence>
<keyword evidence="3 9" id="KW-1133">Transmembrane helix</keyword>
<feature type="transmembrane region" description="Helical" evidence="9">
    <location>
        <begin position="1062"/>
        <end position="1082"/>
    </location>
</feature>
<keyword evidence="8" id="KW-0807">Transducer</keyword>
<dbReference type="Proteomes" id="UP001162131">
    <property type="component" value="Unassembled WGS sequence"/>
</dbReference>
<evidence type="ECO:0000256" key="9">
    <source>
        <dbReference type="SAM" id="Phobius"/>
    </source>
</evidence>
<reference evidence="12" key="1">
    <citation type="submission" date="2021-09" db="EMBL/GenBank/DDBJ databases">
        <authorList>
            <consortium name="AG Swart"/>
            <person name="Singh M."/>
            <person name="Singh A."/>
            <person name="Seah K."/>
            <person name="Emmerich C."/>
        </authorList>
    </citation>
    <scope>NUCLEOTIDE SEQUENCE</scope>
    <source>
        <strain evidence="12">ATCC30299</strain>
    </source>
</reference>
<evidence type="ECO:0000256" key="6">
    <source>
        <dbReference type="ARBA" id="ARBA00023170"/>
    </source>
</evidence>
<dbReference type="InterPro" id="IPR028082">
    <property type="entry name" value="Peripla_BP_I"/>
</dbReference>
<dbReference type="InterPro" id="IPR001828">
    <property type="entry name" value="ANF_lig-bd_rcpt"/>
</dbReference>
<evidence type="ECO:0000259" key="11">
    <source>
        <dbReference type="Pfam" id="PF01094"/>
    </source>
</evidence>
<keyword evidence="5 9" id="KW-0472">Membrane</keyword>